<accession>A0A1I7TRD1</accession>
<reference evidence="4" key="1">
    <citation type="submission" date="2016-11" db="UniProtKB">
        <authorList>
            <consortium name="WormBaseParasite"/>
        </authorList>
    </citation>
    <scope>IDENTIFICATION</scope>
</reference>
<sequence length="217" mass="24530">MSDHDGSCSKTISKNVLLFAVLLAESLFIIPIMVFTFLNVFSSDEDHYKTYHPEISGIVGFHFLLPIFVYQIIWLVSNIASVVTIHTNTPYIFFLATLVPIFGLLVIIVILVPSVDYAFSHNFDVSGLFLGFVCVLSVFVIILILFIIARIATFRKMMKQKKVVQNTAEKSPEDPPQEPAAEPEPIQIKDPDEISTTFSRRSTMSMNDELYIPPPRR</sequence>
<feature type="transmembrane region" description="Helical" evidence="2">
    <location>
        <begin position="127"/>
        <end position="152"/>
    </location>
</feature>
<keyword evidence="3" id="KW-1185">Reference proteome</keyword>
<feature type="transmembrane region" description="Helical" evidence="2">
    <location>
        <begin position="58"/>
        <end position="80"/>
    </location>
</feature>
<name>A0A1I7TRD1_9PELO</name>
<keyword evidence="2" id="KW-0812">Transmembrane</keyword>
<feature type="region of interest" description="Disordered" evidence="1">
    <location>
        <begin position="165"/>
        <end position="193"/>
    </location>
</feature>
<keyword evidence="2" id="KW-0472">Membrane</keyword>
<proteinExistence type="predicted"/>
<evidence type="ECO:0000256" key="1">
    <source>
        <dbReference type="SAM" id="MobiDB-lite"/>
    </source>
</evidence>
<protein>
    <submittedName>
        <fullName evidence="4">MARVEL domain-containing protein</fullName>
    </submittedName>
</protein>
<evidence type="ECO:0000256" key="2">
    <source>
        <dbReference type="SAM" id="Phobius"/>
    </source>
</evidence>
<evidence type="ECO:0000313" key="3">
    <source>
        <dbReference type="Proteomes" id="UP000095282"/>
    </source>
</evidence>
<feature type="transmembrane region" description="Helical" evidence="2">
    <location>
        <begin position="92"/>
        <end position="115"/>
    </location>
</feature>
<keyword evidence="2" id="KW-1133">Transmembrane helix</keyword>
<organism evidence="3 4">
    <name type="scientific">Caenorhabditis tropicalis</name>
    <dbReference type="NCBI Taxonomy" id="1561998"/>
    <lineage>
        <taxon>Eukaryota</taxon>
        <taxon>Metazoa</taxon>
        <taxon>Ecdysozoa</taxon>
        <taxon>Nematoda</taxon>
        <taxon>Chromadorea</taxon>
        <taxon>Rhabditida</taxon>
        <taxon>Rhabditina</taxon>
        <taxon>Rhabditomorpha</taxon>
        <taxon>Rhabditoidea</taxon>
        <taxon>Rhabditidae</taxon>
        <taxon>Peloderinae</taxon>
        <taxon>Caenorhabditis</taxon>
    </lineage>
</organism>
<dbReference type="eggNOG" id="ENOG502TGHD">
    <property type="taxonomic scope" value="Eukaryota"/>
</dbReference>
<dbReference type="Proteomes" id="UP000095282">
    <property type="component" value="Unplaced"/>
</dbReference>
<dbReference type="WBParaSite" id="Csp11.Scaffold629.g11006.t1">
    <property type="protein sequence ID" value="Csp11.Scaffold629.g11006.t1"/>
    <property type="gene ID" value="Csp11.Scaffold629.g11006"/>
</dbReference>
<dbReference type="AlphaFoldDB" id="A0A1I7TRD1"/>
<feature type="region of interest" description="Disordered" evidence="1">
    <location>
        <begin position="198"/>
        <end position="217"/>
    </location>
</feature>
<evidence type="ECO:0000313" key="4">
    <source>
        <dbReference type="WBParaSite" id="Csp11.Scaffold629.g11006.t1"/>
    </source>
</evidence>
<feature type="transmembrane region" description="Helical" evidence="2">
    <location>
        <begin position="16"/>
        <end position="38"/>
    </location>
</feature>